<keyword evidence="1" id="KW-0732">Signal</keyword>
<protein>
    <submittedName>
        <fullName evidence="2">Uncharacterized protein</fullName>
    </submittedName>
</protein>
<dbReference type="Proteomes" id="UP001231518">
    <property type="component" value="Chromosome 13"/>
</dbReference>
<keyword evidence="3" id="KW-1185">Reference proteome</keyword>
<feature type="signal peptide" evidence="1">
    <location>
        <begin position="1"/>
        <end position="17"/>
    </location>
</feature>
<sequence>MLFKVFVVFSLVSHVISDSCVRYTFEEGYHEWFQNQWGAACDQFPFWIPGKYSDVDVTSQNERSTSFITPLPVFSCVASFIFAMSAGGTIDVNIYMEPEDIHDQIVILAHLLEAGGDTIVGQAINMALDPNFVAGWHTLTMTLTGSGTYKGYISIMGMKSPNSTVLIDSFRYIPPGMDASECQLYEDLPGVNHPKFSGFKG</sequence>
<evidence type="ECO:0000256" key="1">
    <source>
        <dbReference type="SAM" id="SignalP"/>
    </source>
</evidence>
<comment type="caution">
    <text evidence="2">The sequence shown here is derived from an EMBL/GenBank/DDBJ whole genome shotgun (WGS) entry which is preliminary data.</text>
</comment>
<proteinExistence type="predicted"/>
<organism evidence="2 3">
    <name type="scientific">Mythimna separata</name>
    <name type="common">Oriental armyworm</name>
    <name type="synonym">Pseudaletia separata</name>
    <dbReference type="NCBI Taxonomy" id="271217"/>
    <lineage>
        <taxon>Eukaryota</taxon>
        <taxon>Metazoa</taxon>
        <taxon>Ecdysozoa</taxon>
        <taxon>Arthropoda</taxon>
        <taxon>Hexapoda</taxon>
        <taxon>Insecta</taxon>
        <taxon>Pterygota</taxon>
        <taxon>Neoptera</taxon>
        <taxon>Endopterygota</taxon>
        <taxon>Lepidoptera</taxon>
        <taxon>Glossata</taxon>
        <taxon>Ditrysia</taxon>
        <taxon>Noctuoidea</taxon>
        <taxon>Noctuidae</taxon>
        <taxon>Noctuinae</taxon>
        <taxon>Hadenini</taxon>
        <taxon>Mythimna</taxon>
    </lineage>
</organism>
<evidence type="ECO:0000313" key="2">
    <source>
        <dbReference type="EMBL" id="KAJ8714679.1"/>
    </source>
</evidence>
<gene>
    <name evidence="2" type="ORF">PYW07_002904</name>
</gene>
<dbReference type="EMBL" id="JARGEI010000019">
    <property type="protein sequence ID" value="KAJ8714679.1"/>
    <property type="molecule type" value="Genomic_DNA"/>
</dbReference>
<evidence type="ECO:0000313" key="3">
    <source>
        <dbReference type="Proteomes" id="UP001231518"/>
    </source>
</evidence>
<feature type="chain" id="PRO_5041928986" evidence="1">
    <location>
        <begin position="18"/>
        <end position="201"/>
    </location>
</feature>
<accession>A0AAD7YHP8</accession>
<dbReference type="AlphaFoldDB" id="A0AAD7YHP8"/>
<reference evidence="2" key="1">
    <citation type="submission" date="2023-03" db="EMBL/GenBank/DDBJ databases">
        <title>Chromosome-level genomes of two armyworms, Mythimna separata and Mythimna loreyi, provide insights into the biosynthesis and reception of sex pheromones.</title>
        <authorList>
            <person name="Zhao H."/>
        </authorList>
    </citation>
    <scope>NUCLEOTIDE SEQUENCE</scope>
    <source>
        <strain evidence="2">BeijingLab</strain>
        <tissue evidence="2">Pupa</tissue>
    </source>
</reference>
<name>A0AAD7YHP8_MYTSE</name>